<dbReference type="AlphaFoldDB" id="A0A975GTN9"/>
<dbReference type="KEGG" id="dmm:dnm_084160"/>
<gene>
    <name evidence="1" type="ORF">dnm_084160</name>
</gene>
<evidence type="ECO:0000313" key="1">
    <source>
        <dbReference type="EMBL" id="QTA92338.1"/>
    </source>
</evidence>
<sequence>MCHSCESRNPFFTDFTNPEAVDSCFRRNDKKNLNIKFKDCYLSGGSDAAKFLRI</sequence>
<organism evidence="1 2">
    <name type="scientific">Desulfonema magnum</name>
    <dbReference type="NCBI Taxonomy" id="45655"/>
    <lineage>
        <taxon>Bacteria</taxon>
        <taxon>Pseudomonadati</taxon>
        <taxon>Thermodesulfobacteriota</taxon>
        <taxon>Desulfobacteria</taxon>
        <taxon>Desulfobacterales</taxon>
        <taxon>Desulfococcaceae</taxon>
        <taxon>Desulfonema</taxon>
    </lineage>
</organism>
<protein>
    <submittedName>
        <fullName evidence="1">Uncharacterized protein</fullName>
    </submittedName>
</protein>
<name>A0A975GTN9_9BACT</name>
<accession>A0A975GTN9</accession>
<dbReference type="Proteomes" id="UP000663722">
    <property type="component" value="Chromosome"/>
</dbReference>
<keyword evidence="2" id="KW-1185">Reference proteome</keyword>
<dbReference type="EMBL" id="CP061800">
    <property type="protein sequence ID" value="QTA92338.1"/>
    <property type="molecule type" value="Genomic_DNA"/>
</dbReference>
<proteinExistence type="predicted"/>
<evidence type="ECO:0000313" key="2">
    <source>
        <dbReference type="Proteomes" id="UP000663722"/>
    </source>
</evidence>
<reference evidence="1" key="1">
    <citation type="journal article" date="2021" name="Microb. Physiol.">
        <title>Proteogenomic Insights into the Physiology of Marine, Sulfate-Reducing, Filamentous Desulfonema limicola and Desulfonema magnum.</title>
        <authorList>
            <person name="Schnaars V."/>
            <person name="Wohlbrand L."/>
            <person name="Scheve S."/>
            <person name="Hinrichs C."/>
            <person name="Reinhardt R."/>
            <person name="Rabus R."/>
        </authorList>
    </citation>
    <scope>NUCLEOTIDE SEQUENCE</scope>
    <source>
        <strain evidence="1">4be13</strain>
    </source>
</reference>